<dbReference type="AlphaFoldDB" id="A0A0A9C502"/>
<proteinExistence type="predicted"/>
<dbReference type="EMBL" id="GBRH01226496">
    <property type="protein sequence ID" value="JAD71399.1"/>
    <property type="molecule type" value="Transcribed_RNA"/>
</dbReference>
<evidence type="ECO:0000256" key="1">
    <source>
        <dbReference type="SAM" id="MobiDB-lite"/>
    </source>
</evidence>
<protein>
    <submittedName>
        <fullName evidence="2">Uncharacterized protein</fullName>
    </submittedName>
</protein>
<feature type="region of interest" description="Disordered" evidence="1">
    <location>
        <begin position="1"/>
        <end position="29"/>
    </location>
</feature>
<accession>A0A0A9C502</accession>
<name>A0A0A9C502_ARUDO</name>
<reference evidence="2" key="2">
    <citation type="journal article" date="2015" name="Data Brief">
        <title>Shoot transcriptome of the giant reed, Arundo donax.</title>
        <authorList>
            <person name="Barrero R.A."/>
            <person name="Guerrero F.D."/>
            <person name="Moolhuijzen P."/>
            <person name="Goolsby J.A."/>
            <person name="Tidwell J."/>
            <person name="Bellgard S.E."/>
            <person name="Bellgard M.I."/>
        </authorList>
    </citation>
    <scope>NUCLEOTIDE SEQUENCE</scope>
    <source>
        <tissue evidence="2">Shoot tissue taken approximately 20 cm above the soil surface</tissue>
    </source>
</reference>
<reference evidence="2" key="1">
    <citation type="submission" date="2014-09" db="EMBL/GenBank/DDBJ databases">
        <authorList>
            <person name="Magalhaes I.L.F."/>
            <person name="Oliveira U."/>
            <person name="Santos F.R."/>
            <person name="Vidigal T.H.D.A."/>
            <person name="Brescovit A.D."/>
            <person name="Santos A.J."/>
        </authorList>
    </citation>
    <scope>NUCLEOTIDE SEQUENCE</scope>
    <source>
        <tissue evidence="2">Shoot tissue taken approximately 20 cm above the soil surface</tissue>
    </source>
</reference>
<sequence length="46" mass="5187">MLADLCSSDSRISRRRQGSHSNSPCRTRKPAHGRVILCWCECVLSL</sequence>
<organism evidence="2">
    <name type="scientific">Arundo donax</name>
    <name type="common">Giant reed</name>
    <name type="synonym">Donax arundinaceus</name>
    <dbReference type="NCBI Taxonomy" id="35708"/>
    <lineage>
        <taxon>Eukaryota</taxon>
        <taxon>Viridiplantae</taxon>
        <taxon>Streptophyta</taxon>
        <taxon>Embryophyta</taxon>
        <taxon>Tracheophyta</taxon>
        <taxon>Spermatophyta</taxon>
        <taxon>Magnoliopsida</taxon>
        <taxon>Liliopsida</taxon>
        <taxon>Poales</taxon>
        <taxon>Poaceae</taxon>
        <taxon>PACMAD clade</taxon>
        <taxon>Arundinoideae</taxon>
        <taxon>Arundineae</taxon>
        <taxon>Arundo</taxon>
    </lineage>
</organism>
<evidence type="ECO:0000313" key="2">
    <source>
        <dbReference type="EMBL" id="JAD71399.1"/>
    </source>
</evidence>